<evidence type="ECO:0000313" key="6">
    <source>
        <dbReference type="EnsemblPlants" id="KEH19742"/>
    </source>
</evidence>
<dbReference type="STRING" id="3880.A0A072TQQ5"/>
<accession>A0A072TQQ5</accession>
<evidence type="ECO:0000313" key="4">
    <source>
        <dbReference type="EMBL" id="KEH19742.1"/>
    </source>
</evidence>
<keyword evidence="2 5" id="KW-0808">Transferase</keyword>
<dbReference type="Pfam" id="PF02458">
    <property type="entry name" value="Transferase"/>
    <property type="match status" value="1"/>
</dbReference>
<reference evidence="4 7" key="2">
    <citation type="journal article" date="2014" name="BMC Genomics">
        <title>An improved genome release (version Mt4.0) for the model legume Medicago truncatula.</title>
        <authorList>
            <person name="Tang H."/>
            <person name="Krishnakumar V."/>
            <person name="Bidwell S."/>
            <person name="Rosen B."/>
            <person name="Chan A."/>
            <person name="Zhou S."/>
            <person name="Gentzbittel L."/>
            <person name="Childs K.L."/>
            <person name="Yandell M."/>
            <person name="Gundlach H."/>
            <person name="Mayer K.F."/>
            <person name="Schwartz D.C."/>
            <person name="Town C.D."/>
        </authorList>
    </citation>
    <scope>GENOME REANNOTATION</scope>
    <source>
        <strain evidence="4">A17</strain>
        <strain evidence="6 7">cv. Jemalong A17</strain>
    </source>
</reference>
<sequence>MEINITSIETIKPSSPTSSKHKTYKLCLFDVFQLNTYFPLIIFYQKINGMEAFSNVSTKLKNSLSEALTIFYPLGGRRSDIFSIDCNDEGAIYMEASINMEMKEFLSPPKLELINKLLPCEPNKTQPYNEVLPQLLVQVNLFKCGGIAIGLCNLHTILDAHSCSIFLKTWSSICNGSRDKICEPNLSIASSFFPPRNTIGVRSGVLKMNDGVEIEIKCSMRRFLFDNKSINEMKETSKNEGIIKPTSYKVVSSFICKHMIVACMKEFCDESKKQVVNLHVVDIRRRMGENVLQNSIGNLIWPALVVYDNVNKNTNTSDMVKILEEEIGNVNEELFLKVKDDPRFLWSDECAELMLEGMDKNSISFVFTSWGNMRFKEIDFGWGKPLWIAQRGGTKEATPNTVVLMETYEGIEAWVTMAENYLNDLENNKEFLKFAFLNPNIIFNHSIV</sequence>
<dbReference type="AlphaFoldDB" id="A0A072TQQ5"/>
<dbReference type="Proteomes" id="UP000265566">
    <property type="component" value="Chromosome 8"/>
</dbReference>
<proteinExistence type="inferred from homology"/>
<keyword evidence="7" id="KW-1185">Reference proteome</keyword>
<dbReference type="HOGENOM" id="CLU_014546_0_0_1"/>
<dbReference type="EMBL" id="PSQE01000008">
    <property type="protein sequence ID" value="RHN41043.1"/>
    <property type="molecule type" value="Genomic_DNA"/>
</dbReference>
<evidence type="ECO:0000256" key="1">
    <source>
        <dbReference type="ARBA" id="ARBA00009861"/>
    </source>
</evidence>
<dbReference type="OrthoDB" id="671439at2759"/>
<dbReference type="Gene3D" id="3.30.559.10">
    <property type="entry name" value="Chloramphenicol acetyltransferase-like domain"/>
    <property type="match status" value="2"/>
</dbReference>
<evidence type="ECO:0000313" key="8">
    <source>
        <dbReference type="Proteomes" id="UP000265566"/>
    </source>
</evidence>
<dbReference type="InterPro" id="IPR023213">
    <property type="entry name" value="CAT-like_dom_sf"/>
</dbReference>
<organism evidence="4 7">
    <name type="scientific">Medicago truncatula</name>
    <name type="common">Barrel medic</name>
    <name type="synonym">Medicago tribuloides</name>
    <dbReference type="NCBI Taxonomy" id="3880"/>
    <lineage>
        <taxon>Eukaryota</taxon>
        <taxon>Viridiplantae</taxon>
        <taxon>Streptophyta</taxon>
        <taxon>Embryophyta</taxon>
        <taxon>Tracheophyta</taxon>
        <taxon>Spermatophyta</taxon>
        <taxon>Magnoliopsida</taxon>
        <taxon>eudicotyledons</taxon>
        <taxon>Gunneridae</taxon>
        <taxon>Pentapetalae</taxon>
        <taxon>rosids</taxon>
        <taxon>fabids</taxon>
        <taxon>Fabales</taxon>
        <taxon>Fabaceae</taxon>
        <taxon>Papilionoideae</taxon>
        <taxon>50 kb inversion clade</taxon>
        <taxon>NPAAA clade</taxon>
        <taxon>Hologalegina</taxon>
        <taxon>IRL clade</taxon>
        <taxon>Trifolieae</taxon>
        <taxon>Medicago</taxon>
    </lineage>
</organism>
<dbReference type="EnsemblPlants" id="KEH19742">
    <property type="protein sequence ID" value="KEH19742"/>
    <property type="gene ID" value="MTR_8g467580"/>
</dbReference>
<dbReference type="EC" id="2.3.1.84" evidence="5"/>
<reference evidence="4 7" key="1">
    <citation type="journal article" date="2011" name="Nature">
        <title>The Medicago genome provides insight into the evolution of rhizobial symbioses.</title>
        <authorList>
            <person name="Young N.D."/>
            <person name="Debelle F."/>
            <person name="Oldroyd G.E."/>
            <person name="Geurts R."/>
            <person name="Cannon S.B."/>
            <person name="Udvardi M.K."/>
            <person name="Benedito V.A."/>
            <person name="Mayer K.F."/>
            <person name="Gouzy J."/>
            <person name="Schoof H."/>
            <person name="Van de Peer Y."/>
            <person name="Proost S."/>
            <person name="Cook D.R."/>
            <person name="Meyers B.C."/>
            <person name="Spannagl M."/>
            <person name="Cheung F."/>
            <person name="De Mita S."/>
            <person name="Krishnakumar V."/>
            <person name="Gundlach H."/>
            <person name="Zhou S."/>
            <person name="Mudge J."/>
            <person name="Bharti A.K."/>
            <person name="Murray J.D."/>
            <person name="Naoumkina M.A."/>
            <person name="Rosen B."/>
            <person name="Silverstein K.A."/>
            <person name="Tang H."/>
            <person name="Rombauts S."/>
            <person name="Zhao P.X."/>
            <person name="Zhou P."/>
            <person name="Barbe V."/>
            <person name="Bardou P."/>
            <person name="Bechner M."/>
            <person name="Bellec A."/>
            <person name="Berger A."/>
            <person name="Berges H."/>
            <person name="Bidwell S."/>
            <person name="Bisseling T."/>
            <person name="Choisne N."/>
            <person name="Couloux A."/>
            <person name="Denny R."/>
            <person name="Deshpande S."/>
            <person name="Dai X."/>
            <person name="Doyle J.J."/>
            <person name="Dudez A.M."/>
            <person name="Farmer A.D."/>
            <person name="Fouteau S."/>
            <person name="Franken C."/>
            <person name="Gibelin C."/>
            <person name="Gish J."/>
            <person name="Goldstein S."/>
            <person name="Gonzalez A.J."/>
            <person name="Green P.J."/>
            <person name="Hallab A."/>
            <person name="Hartog M."/>
            <person name="Hua A."/>
            <person name="Humphray S.J."/>
            <person name="Jeong D.H."/>
            <person name="Jing Y."/>
            <person name="Jocker A."/>
            <person name="Kenton S.M."/>
            <person name="Kim D.J."/>
            <person name="Klee K."/>
            <person name="Lai H."/>
            <person name="Lang C."/>
            <person name="Lin S."/>
            <person name="Macmil S.L."/>
            <person name="Magdelenat G."/>
            <person name="Matthews L."/>
            <person name="McCorrison J."/>
            <person name="Monaghan E.L."/>
            <person name="Mun J.H."/>
            <person name="Najar F.Z."/>
            <person name="Nicholson C."/>
            <person name="Noirot C."/>
            <person name="O'Bleness M."/>
            <person name="Paule C.R."/>
            <person name="Poulain J."/>
            <person name="Prion F."/>
            <person name="Qin B."/>
            <person name="Qu C."/>
            <person name="Retzel E.F."/>
            <person name="Riddle C."/>
            <person name="Sallet E."/>
            <person name="Samain S."/>
            <person name="Samson N."/>
            <person name="Sanders I."/>
            <person name="Saurat O."/>
            <person name="Scarpelli C."/>
            <person name="Schiex T."/>
            <person name="Segurens B."/>
            <person name="Severin A.J."/>
            <person name="Sherrier D.J."/>
            <person name="Shi R."/>
            <person name="Sims S."/>
            <person name="Singer S.R."/>
            <person name="Sinharoy S."/>
            <person name="Sterck L."/>
            <person name="Viollet A."/>
            <person name="Wang B.B."/>
            <person name="Wang K."/>
            <person name="Wang M."/>
            <person name="Wang X."/>
            <person name="Warfsmann J."/>
            <person name="Weissenbach J."/>
            <person name="White D.D."/>
            <person name="White J.D."/>
            <person name="Wiley G.B."/>
            <person name="Wincker P."/>
            <person name="Xing Y."/>
            <person name="Yang L."/>
            <person name="Yao Z."/>
            <person name="Ying F."/>
            <person name="Zhai J."/>
            <person name="Zhou L."/>
            <person name="Zuber A."/>
            <person name="Denarie J."/>
            <person name="Dixon R.A."/>
            <person name="May G.D."/>
            <person name="Schwartz D.C."/>
            <person name="Rogers J."/>
            <person name="Quetier F."/>
            <person name="Town C.D."/>
            <person name="Roe B.A."/>
        </authorList>
    </citation>
    <scope>NUCLEOTIDE SEQUENCE [LARGE SCALE GENOMIC DNA]</scope>
    <source>
        <strain evidence="4">A17</strain>
        <strain evidence="6 7">cv. Jemalong A17</strain>
    </source>
</reference>
<dbReference type="PANTHER" id="PTHR31623:SF24">
    <property type="entry name" value="HXXXD-TYPE ACYL-TRANSFERASE FAMILY PROTEIN"/>
    <property type="match status" value="1"/>
</dbReference>
<reference evidence="6" key="3">
    <citation type="submission" date="2015-04" db="UniProtKB">
        <authorList>
            <consortium name="EnsemblPlants"/>
        </authorList>
    </citation>
    <scope>IDENTIFICATION</scope>
    <source>
        <strain evidence="6">cv. Jemalong A17</strain>
    </source>
</reference>
<keyword evidence="3 5" id="KW-0012">Acyltransferase</keyword>
<gene>
    <name evidence="6" type="primary">25502709</name>
    <name evidence="4" type="ordered locus">MTR_8g467580</name>
    <name evidence="5" type="ORF">MtrunA17_Chr8g0361771</name>
</gene>
<name>A0A072TQQ5_MEDTR</name>
<protein>
    <submittedName>
        <fullName evidence="4">HXXXD-type acyl-transferase family protein</fullName>
    </submittedName>
    <submittedName>
        <fullName evidence="5">Putative alcohol O-acetyltransferase</fullName>
        <ecNumber evidence="5">2.3.1.84</ecNumber>
    </submittedName>
</protein>
<dbReference type="PANTHER" id="PTHR31623">
    <property type="entry name" value="F21J9.9"/>
    <property type="match status" value="1"/>
</dbReference>
<evidence type="ECO:0000313" key="5">
    <source>
        <dbReference type="EMBL" id="RHN41043.1"/>
    </source>
</evidence>
<dbReference type="KEGG" id="mtr:25502709"/>
<evidence type="ECO:0000313" key="7">
    <source>
        <dbReference type="Proteomes" id="UP000002051"/>
    </source>
</evidence>
<comment type="similarity">
    <text evidence="1">Belongs to the plant acyltransferase family.</text>
</comment>
<dbReference type="EMBL" id="CM001224">
    <property type="protein sequence ID" value="KEH19742.1"/>
    <property type="molecule type" value="Genomic_DNA"/>
</dbReference>
<dbReference type="Proteomes" id="UP000002051">
    <property type="component" value="Chromosome 8"/>
</dbReference>
<evidence type="ECO:0000256" key="3">
    <source>
        <dbReference type="ARBA" id="ARBA00023315"/>
    </source>
</evidence>
<dbReference type="GO" id="GO:0004026">
    <property type="term" value="F:alcohol O-acetyltransferase activity"/>
    <property type="evidence" value="ECO:0007669"/>
    <property type="project" value="UniProtKB-EC"/>
</dbReference>
<reference evidence="5" key="5">
    <citation type="journal article" date="2018" name="Nat. Plants">
        <title>Whole-genome landscape of Medicago truncatula symbiotic genes.</title>
        <authorList>
            <person name="Pecrix Y."/>
            <person name="Gamas P."/>
            <person name="Carrere S."/>
        </authorList>
    </citation>
    <scope>NUCLEOTIDE SEQUENCE</scope>
    <source>
        <tissue evidence="5">Leaves</tissue>
    </source>
</reference>
<reference evidence="8" key="4">
    <citation type="journal article" date="2018" name="Nat. Plants">
        <title>Whole-genome landscape of Medicago truncatula symbiotic genes.</title>
        <authorList>
            <person name="Pecrix Y."/>
            <person name="Staton S.E."/>
            <person name="Sallet E."/>
            <person name="Lelandais-Briere C."/>
            <person name="Moreau S."/>
            <person name="Carrere S."/>
            <person name="Blein T."/>
            <person name="Jardinaud M.F."/>
            <person name="Latrasse D."/>
            <person name="Zouine M."/>
            <person name="Zahm M."/>
            <person name="Kreplak J."/>
            <person name="Mayjonade B."/>
            <person name="Satge C."/>
            <person name="Perez M."/>
            <person name="Cauet S."/>
            <person name="Marande W."/>
            <person name="Chantry-Darmon C."/>
            <person name="Lopez-Roques C."/>
            <person name="Bouchez O."/>
            <person name="Berard A."/>
            <person name="Debelle F."/>
            <person name="Munos S."/>
            <person name="Bendahmane A."/>
            <person name="Berges H."/>
            <person name="Niebel A."/>
            <person name="Buitink J."/>
            <person name="Frugier F."/>
            <person name="Benhamed M."/>
            <person name="Crespi M."/>
            <person name="Gouzy J."/>
            <person name="Gamas P."/>
        </authorList>
    </citation>
    <scope>NUCLEOTIDE SEQUENCE [LARGE SCALE GENOMIC DNA]</scope>
    <source>
        <strain evidence="8">cv. Jemalong A17</strain>
    </source>
</reference>
<evidence type="ECO:0000256" key="2">
    <source>
        <dbReference type="ARBA" id="ARBA00022679"/>
    </source>
</evidence>
<dbReference type="Gramene" id="rna47316">
    <property type="protein sequence ID" value="RHN41043.1"/>
    <property type="gene ID" value="gene47316"/>
</dbReference>